<dbReference type="PANTHER" id="PTHR11014:SF63">
    <property type="entry name" value="METALLOPEPTIDASE, PUTATIVE (AFU_ORTHOLOGUE AFUA_6G09600)-RELATED"/>
    <property type="match status" value="1"/>
</dbReference>
<feature type="chain" id="PRO_5010347633" evidence="3">
    <location>
        <begin position="23"/>
        <end position="416"/>
    </location>
</feature>
<protein>
    <submittedName>
        <fullName evidence="5">N-acetyldiaminopimelate deacetylase</fullName>
    </submittedName>
</protein>
<dbReference type="InterPro" id="IPR017439">
    <property type="entry name" value="Amidohydrolase"/>
</dbReference>
<feature type="binding site" evidence="2">
    <location>
        <position position="125"/>
    </location>
    <ligand>
        <name>Mn(2+)</name>
        <dbReference type="ChEBI" id="CHEBI:29035"/>
        <label>2</label>
    </ligand>
</feature>
<name>A0A1I4Z1V0_9FLAO</name>
<dbReference type="Pfam" id="PF01546">
    <property type="entry name" value="Peptidase_M20"/>
    <property type="match status" value="1"/>
</dbReference>
<feature type="binding site" evidence="2">
    <location>
        <position position="391"/>
    </location>
    <ligand>
        <name>Mn(2+)</name>
        <dbReference type="ChEBI" id="CHEBI:29035"/>
        <label>2</label>
    </ligand>
</feature>
<dbReference type="RefSeq" id="WP_162150403.1">
    <property type="nucleotide sequence ID" value="NZ_CBCRUM010000017.1"/>
</dbReference>
<gene>
    <name evidence="5" type="ORF">SAMN05444143_11352</name>
</gene>
<dbReference type="eggNOG" id="COG1473">
    <property type="taxonomic scope" value="Bacteria"/>
</dbReference>
<keyword evidence="6" id="KW-1185">Reference proteome</keyword>
<dbReference type="Gene3D" id="3.40.630.10">
    <property type="entry name" value="Zn peptidases"/>
    <property type="match status" value="1"/>
</dbReference>
<dbReference type="GO" id="GO:0046872">
    <property type="term" value="F:metal ion binding"/>
    <property type="evidence" value="ECO:0007669"/>
    <property type="project" value="UniProtKB-KW"/>
</dbReference>
<dbReference type="SUPFAM" id="SSF53187">
    <property type="entry name" value="Zn-dependent exopeptidases"/>
    <property type="match status" value="1"/>
</dbReference>
<dbReference type="Proteomes" id="UP000182961">
    <property type="component" value="Unassembled WGS sequence"/>
</dbReference>
<evidence type="ECO:0000256" key="3">
    <source>
        <dbReference type="SAM" id="SignalP"/>
    </source>
</evidence>
<evidence type="ECO:0000256" key="2">
    <source>
        <dbReference type="PIRSR" id="PIRSR005962-1"/>
    </source>
</evidence>
<dbReference type="Pfam" id="PF07687">
    <property type="entry name" value="M20_dimer"/>
    <property type="match status" value="1"/>
</dbReference>
<evidence type="ECO:0000259" key="4">
    <source>
        <dbReference type="Pfam" id="PF07687"/>
    </source>
</evidence>
<dbReference type="AlphaFoldDB" id="A0A1I4Z1V0"/>
<feature type="binding site" evidence="2">
    <location>
        <position position="185"/>
    </location>
    <ligand>
        <name>Mn(2+)</name>
        <dbReference type="ChEBI" id="CHEBI:29035"/>
        <label>2</label>
    </ligand>
</feature>
<dbReference type="GO" id="GO:0016787">
    <property type="term" value="F:hydrolase activity"/>
    <property type="evidence" value="ECO:0007669"/>
    <property type="project" value="UniProtKB-KW"/>
</dbReference>
<organism evidence="5 6">
    <name type="scientific">Flavobacterium succinicans</name>
    <dbReference type="NCBI Taxonomy" id="29536"/>
    <lineage>
        <taxon>Bacteria</taxon>
        <taxon>Pseudomonadati</taxon>
        <taxon>Bacteroidota</taxon>
        <taxon>Flavobacteriia</taxon>
        <taxon>Flavobacteriales</taxon>
        <taxon>Flavobacteriaceae</taxon>
        <taxon>Flavobacterium</taxon>
    </lineage>
</organism>
<keyword evidence="1" id="KW-0378">Hydrolase</keyword>
<dbReference type="EMBL" id="FOUT01000013">
    <property type="protein sequence ID" value="SFN44137.1"/>
    <property type="molecule type" value="Genomic_DNA"/>
</dbReference>
<reference evidence="6" key="1">
    <citation type="submission" date="2016-10" db="EMBL/GenBank/DDBJ databases">
        <authorList>
            <person name="Varghese N."/>
            <person name="Submissions S."/>
        </authorList>
    </citation>
    <scope>NUCLEOTIDE SEQUENCE [LARGE SCALE GENOMIC DNA]</scope>
    <source>
        <strain evidence="6">DSM 4002</strain>
    </source>
</reference>
<dbReference type="CDD" id="cd03886">
    <property type="entry name" value="M20_Acy1"/>
    <property type="match status" value="1"/>
</dbReference>
<dbReference type="PANTHER" id="PTHR11014">
    <property type="entry name" value="PEPTIDASE M20 FAMILY MEMBER"/>
    <property type="match status" value="1"/>
</dbReference>
<feature type="domain" description="Peptidase M20 dimerisation" evidence="4">
    <location>
        <begin position="205"/>
        <end position="312"/>
    </location>
</feature>
<dbReference type="SUPFAM" id="SSF55031">
    <property type="entry name" value="Bacterial exopeptidase dimerisation domain"/>
    <property type="match status" value="1"/>
</dbReference>
<keyword evidence="3" id="KW-0732">Signal</keyword>
<feature type="signal peptide" evidence="3">
    <location>
        <begin position="1"/>
        <end position="22"/>
    </location>
</feature>
<comment type="cofactor">
    <cofactor evidence="2">
        <name>Mn(2+)</name>
        <dbReference type="ChEBI" id="CHEBI:29035"/>
    </cofactor>
    <text evidence="2">The Mn(2+) ion enhances activity.</text>
</comment>
<feature type="binding site" evidence="2">
    <location>
        <position position="123"/>
    </location>
    <ligand>
        <name>Mn(2+)</name>
        <dbReference type="ChEBI" id="CHEBI:29035"/>
        <label>2</label>
    </ligand>
</feature>
<feature type="binding site" evidence="2">
    <location>
        <position position="159"/>
    </location>
    <ligand>
        <name>Mn(2+)</name>
        <dbReference type="ChEBI" id="CHEBI:29035"/>
        <label>2</label>
    </ligand>
</feature>
<sequence>MKNLLLALFLVCCNLFFSISFCQTKVQLVEASDYCFNIYKQIHQNPELGKNEIKTSALIKEELKKMGYGTLIEIPILPTCVIAELDTKKPGPVIAFRAELDAKKGKEETGLPYASKLNLSHSCGHDAHASILLATAKLLMSVKGNLKGKIYFIFQPAEEIAGGADDIVNSGKLEELGIKNIFALHSAPNLTVGKLSISPGYTMAGSNYFSIVVEAKESHAAEPFRGDNMPIKLSQLIPNITAIPATKMSTTSRPCVISVTYIGMGDTLVKNLNTIPGRAVIKGTIRSYEDIKKRFDNQPSIEELIKTEISAVFSEVNNSDKIFSKGAPATINDETLYYTIITKLTKIYSGKIVPSERYMFSEDFSYYTEKIPCLYFGWGITKDDFGVADVHTTKFSIHPDAFIYGIELFADIATIQ</sequence>
<dbReference type="InterPro" id="IPR036264">
    <property type="entry name" value="Bact_exopeptidase_dim_dom"/>
</dbReference>
<proteinExistence type="predicted"/>
<evidence type="ECO:0000313" key="5">
    <source>
        <dbReference type="EMBL" id="SFN44137.1"/>
    </source>
</evidence>
<evidence type="ECO:0000313" key="6">
    <source>
        <dbReference type="Proteomes" id="UP000182961"/>
    </source>
</evidence>
<dbReference type="Gene3D" id="3.30.70.360">
    <property type="match status" value="1"/>
</dbReference>
<dbReference type="NCBIfam" id="TIGR01891">
    <property type="entry name" value="amidohydrolases"/>
    <property type="match status" value="1"/>
</dbReference>
<dbReference type="InterPro" id="IPR002933">
    <property type="entry name" value="Peptidase_M20"/>
</dbReference>
<dbReference type="PIRSF" id="PIRSF005962">
    <property type="entry name" value="Pept_M20D_amidohydro"/>
    <property type="match status" value="1"/>
</dbReference>
<keyword evidence="2" id="KW-0464">Manganese</keyword>
<keyword evidence="2" id="KW-0479">Metal-binding</keyword>
<accession>A0A1I4Z1V0</accession>
<evidence type="ECO:0000256" key="1">
    <source>
        <dbReference type="ARBA" id="ARBA00022801"/>
    </source>
</evidence>
<dbReference type="InterPro" id="IPR011650">
    <property type="entry name" value="Peptidase_M20_dimer"/>
</dbReference>